<dbReference type="PANTHER" id="PTHR43229">
    <property type="entry name" value="NODULATION PROTEIN J"/>
    <property type="match status" value="1"/>
</dbReference>
<reference evidence="9 10" key="1">
    <citation type="submission" date="2020-08" db="EMBL/GenBank/DDBJ databases">
        <title>A Genomic Blueprint of the Chicken Gut Microbiome.</title>
        <authorList>
            <person name="Gilroy R."/>
            <person name="Ravi A."/>
            <person name="Getino M."/>
            <person name="Pursley I."/>
            <person name="Horton D.L."/>
            <person name="Alikhan N.-F."/>
            <person name="Baker D."/>
            <person name="Gharbi K."/>
            <person name="Hall N."/>
            <person name="Watson M."/>
            <person name="Adriaenssens E.M."/>
            <person name="Foster-Nyarko E."/>
            <person name="Jarju S."/>
            <person name="Secka A."/>
            <person name="Antonio M."/>
            <person name="Oren A."/>
            <person name="Chaudhuri R."/>
            <person name="La Ragione R.M."/>
            <person name="Hildebrand F."/>
            <person name="Pallen M.J."/>
        </authorList>
    </citation>
    <scope>NUCLEOTIDE SEQUENCE [LARGE SCALE GENOMIC DNA]</scope>
    <source>
        <strain evidence="9 10">Re57</strain>
    </source>
</reference>
<comment type="subcellular location">
    <subcellularLocation>
        <location evidence="6">Cell membrane</location>
        <topology evidence="6">Multi-pass membrane protein</topology>
    </subcellularLocation>
    <subcellularLocation>
        <location evidence="1">Membrane</location>
        <topology evidence="1">Multi-pass membrane protein</topology>
    </subcellularLocation>
</comment>
<comment type="caution">
    <text evidence="9">The sequence shown here is derived from an EMBL/GenBank/DDBJ whole genome shotgun (WGS) entry which is preliminary data.</text>
</comment>
<dbReference type="Proteomes" id="UP000651517">
    <property type="component" value="Unassembled WGS sequence"/>
</dbReference>
<keyword evidence="2 6" id="KW-0812">Transmembrane</keyword>
<organism evidence="9 10">
    <name type="scientific">Brevibacterium gallinarum</name>
    <dbReference type="NCBI Taxonomy" id="2762220"/>
    <lineage>
        <taxon>Bacteria</taxon>
        <taxon>Bacillati</taxon>
        <taxon>Actinomycetota</taxon>
        <taxon>Actinomycetes</taxon>
        <taxon>Micrococcales</taxon>
        <taxon>Brevibacteriaceae</taxon>
        <taxon>Brevibacterium</taxon>
    </lineage>
</organism>
<comment type="caution">
    <text evidence="6">Lacks conserved residue(s) required for the propagation of feature annotation.</text>
</comment>
<keyword evidence="6" id="KW-0813">Transport</keyword>
<dbReference type="PROSITE" id="PS51012">
    <property type="entry name" value="ABC_TM2"/>
    <property type="match status" value="1"/>
</dbReference>
<evidence type="ECO:0000256" key="3">
    <source>
        <dbReference type="ARBA" id="ARBA00022989"/>
    </source>
</evidence>
<name>A0ABR8WXQ9_9MICO</name>
<comment type="similarity">
    <text evidence="6">Belongs to the ABC-2 integral membrane protein family.</text>
</comment>
<feature type="transmembrane region" description="Helical" evidence="6">
    <location>
        <begin position="108"/>
        <end position="135"/>
    </location>
</feature>
<evidence type="ECO:0000256" key="1">
    <source>
        <dbReference type="ARBA" id="ARBA00004141"/>
    </source>
</evidence>
<dbReference type="PIRSF" id="PIRSF006648">
    <property type="entry name" value="DrrB"/>
    <property type="match status" value="1"/>
</dbReference>
<evidence type="ECO:0000256" key="2">
    <source>
        <dbReference type="ARBA" id="ARBA00022692"/>
    </source>
</evidence>
<evidence type="ECO:0000313" key="10">
    <source>
        <dbReference type="Proteomes" id="UP000651517"/>
    </source>
</evidence>
<accession>A0ABR8WXQ9</accession>
<feature type="transmembrane region" description="Helical" evidence="6">
    <location>
        <begin position="71"/>
        <end position="96"/>
    </location>
</feature>
<evidence type="ECO:0000256" key="6">
    <source>
        <dbReference type="RuleBase" id="RU361157"/>
    </source>
</evidence>
<dbReference type="PANTHER" id="PTHR43229:SF2">
    <property type="entry name" value="NODULATION PROTEIN J"/>
    <property type="match status" value="1"/>
</dbReference>
<gene>
    <name evidence="9" type="ORF">H9634_12785</name>
</gene>
<dbReference type="Pfam" id="PF01061">
    <property type="entry name" value="ABC2_membrane"/>
    <property type="match status" value="1"/>
</dbReference>
<sequence length="304" mass="32522">MTQPPSPQRPPSPHSPRSPHTQALPADGEPSGSTAASALAAPRPGRVRAFYAGNARAVVARGLQVFRHNNSILVASGVLEPILYLLAMGLGLGSLIGRVKYAGVTISYAAYIAPALLAASAMNGAVMDSTVNVFFRLKHGRLYEAMLTTSLGPLDVALGEILMAVFRGFLYACGFVAVMFALGLLASPWSLTALGVAMLMAFAFAAIGMGITSFFSGWYQLDWIFVILQPLFLFSATFYPIDVYPAAVQWVVQALPLWHGVELMRLSILGAATSSAWIHIVYFAGMIVIGLALTSTRLQKLFLR</sequence>
<proteinExistence type="inferred from homology"/>
<evidence type="ECO:0000256" key="5">
    <source>
        <dbReference type="ARBA" id="ARBA00023251"/>
    </source>
</evidence>
<keyword evidence="4 6" id="KW-0472">Membrane</keyword>
<protein>
    <recommendedName>
        <fullName evidence="6">Transport permease protein</fullName>
    </recommendedName>
</protein>
<keyword evidence="3 6" id="KW-1133">Transmembrane helix</keyword>
<dbReference type="InterPro" id="IPR013525">
    <property type="entry name" value="ABC2_TM"/>
</dbReference>
<dbReference type="InterPro" id="IPR047817">
    <property type="entry name" value="ABC2_TM_bact-type"/>
</dbReference>
<feature type="transmembrane region" description="Helical" evidence="6">
    <location>
        <begin position="156"/>
        <end position="185"/>
    </location>
</feature>
<evidence type="ECO:0000259" key="8">
    <source>
        <dbReference type="PROSITE" id="PS51012"/>
    </source>
</evidence>
<evidence type="ECO:0000256" key="7">
    <source>
        <dbReference type="SAM" id="MobiDB-lite"/>
    </source>
</evidence>
<dbReference type="RefSeq" id="WP_191727135.1">
    <property type="nucleotide sequence ID" value="NZ_JACSPY010000017.1"/>
</dbReference>
<evidence type="ECO:0000256" key="4">
    <source>
        <dbReference type="ARBA" id="ARBA00023136"/>
    </source>
</evidence>
<feature type="transmembrane region" description="Helical" evidence="6">
    <location>
        <begin position="191"/>
        <end position="211"/>
    </location>
</feature>
<keyword evidence="6" id="KW-1003">Cell membrane</keyword>
<dbReference type="InterPro" id="IPR000412">
    <property type="entry name" value="ABC_2_transport"/>
</dbReference>
<feature type="region of interest" description="Disordered" evidence="7">
    <location>
        <begin position="1"/>
        <end position="40"/>
    </location>
</feature>
<feature type="transmembrane region" description="Helical" evidence="6">
    <location>
        <begin position="276"/>
        <end position="294"/>
    </location>
</feature>
<evidence type="ECO:0000313" key="9">
    <source>
        <dbReference type="EMBL" id="MBD8021657.1"/>
    </source>
</evidence>
<keyword evidence="5" id="KW-0046">Antibiotic resistance</keyword>
<feature type="compositionally biased region" description="Pro residues" evidence="7">
    <location>
        <begin position="1"/>
        <end position="16"/>
    </location>
</feature>
<dbReference type="InterPro" id="IPR051784">
    <property type="entry name" value="Nod_factor_ABC_transporter"/>
</dbReference>
<dbReference type="PRINTS" id="PR00164">
    <property type="entry name" value="ABC2TRNSPORT"/>
</dbReference>
<keyword evidence="10" id="KW-1185">Reference proteome</keyword>
<dbReference type="EMBL" id="JACSPY010000017">
    <property type="protein sequence ID" value="MBD8021657.1"/>
    <property type="molecule type" value="Genomic_DNA"/>
</dbReference>
<feature type="domain" description="ABC transmembrane type-2" evidence="8">
    <location>
        <begin position="72"/>
        <end position="301"/>
    </location>
</feature>